<dbReference type="STRING" id="141349.BN1232_06422"/>
<evidence type="ECO:0000313" key="2">
    <source>
        <dbReference type="Proteomes" id="UP000199251"/>
    </source>
</evidence>
<evidence type="ECO:0000313" key="1">
    <source>
        <dbReference type="EMBL" id="CQD24858.1"/>
    </source>
</evidence>
<dbReference type="Proteomes" id="UP000199251">
    <property type="component" value="Unassembled WGS sequence"/>
</dbReference>
<sequence length="49" mass="5685">MKFSFLHQNAATLCGDGSEHRPLAAVTEHHGQWAQIDQRREMQRRVRIA</sequence>
<name>A0A0E4CRP7_MYCLN</name>
<protein>
    <submittedName>
        <fullName evidence="1">Uncharacterized protein</fullName>
    </submittedName>
</protein>
<proteinExistence type="predicted"/>
<dbReference type="EMBL" id="CTEE01000003">
    <property type="protein sequence ID" value="CQD24858.1"/>
    <property type="molecule type" value="Genomic_DNA"/>
</dbReference>
<reference evidence="1 2" key="1">
    <citation type="submission" date="2015-03" db="EMBL/GenBank/DDBJ databases">
        <authorList>
            <person name="Urmite Genomes"/>
        </authorList>
    </citation>
    <scope>NUCLEOTIDE SEQUENCE [LARGE SCALE GENOMIC DNA]</scope>
    <source>
        <strain evidence="1 2">CSUR P1491</strain>
    </source>
</reference>
<gene>
    <name evidence="1" type="ORF">BN1232_06422</name>
</gene>
<accession>A0A0E4CRP7</accession>
<organism evidence="1 2">
    <name type="scientific">Mycobacterium lentiflavum</name>
    <dbReference type="NCBI Taxonomy" id="141349"/>
    <lineage>
        <taxon>Bacteria</taxon>
        <taxon>Bacillati</taxon>
        <taxon>Actinomycetota</taxon>
        <taxon>Actinomycetes</taxon>
        <taxon>Mycobacteriales</taxon>
        <taxon>Mycobacteriaceae</taxon>
        <taxon>Mycobacterium</taxon>
        <taxon>Mycobacterium simiae complex</taxon>
    </lineage>
</organism>
<dbReference type="AlphaFoldDB" id="A0A0E4CRP7"/>